<keyword evidence="5" id="KW-0732">Signal</keyword>
<dbReference type="Pfam" id="PF00877">
    <property type="entry name" value="NLPC_P60"/>
    <property type="match status" value="1"/>
</dbReference>
<dbReference type="AlphaFoldDB" id="B4SF80"/>
<dbReference type="eggNOG" id="COG0791">
    <property type="taxonomic scope" value="Bacteria"/>
</dbReference>
<comment type="similarity">
    <text evidence="1">Belongs to the peptidase C40 family.</text>
</comment>
<proteinExistence type="inferred from homology"/>
<dbReference type="OrthoDB" id="9807055at2"/>
<feature type="signal peptide" evidence="5">
    <location>
        <begin position="1"/>
        <end position="43"/>
    </location>
</feature>
<dbReference type="InterPro" id="IPR000064">
    <property type="entry name" value="NLP_P60_dom"/>
</dbReference>
<reference evidence="7 8" key="1">
    <citation type="submission" date="2008-06" db="EMBL/GenBank/DDBJ databases">
        <title>Complete sequence of Pelodictyon phaeoclathratiforme BU-1.</title>
        <authorList>
            <consortium name="US DOE Joint Genome Institute"/>
            <person name="Lucas S."/>
            <person name="Copeland A."/>
            <person name="Lapidus A."/>
            <person name="Glavina del Rio T."/>
            <person name="Dalin E."/>
            <person name="Tice H."/>
            <person name="Bruce D."/>
            <person name="Goodwin L."/>
            <person name="Pitluck S."/>
            <person name="Schmutz J."/>
            <person name="Larimer F."/>
            <person name="Land M."/>
            <person name="Hauser L."/>
            <person name="Kyrpides N."/>
            <person name="Mikhailova N."/>
            <person name="Liu Z."/>
            <person name="Li T."/>
            <person name="Zhao F."/>
            <person name="Overmann J."/>
            <person name="Bryant D.A."/>
            <person name="Richardson P."/>
        </authorList>
    </citation>
    <scope>NUCLEOTIDE SEQUENCE [LARGE SCALE GENOMIC DNA]</scope>
    <source>
        <strain evidence="8">DSM 5477 / BU-1</strain>
    </source>
</reference>
<evidence type="ECO:0000259" key="6">
    <source>
        <dbReference type="PROSITE" id="PS51935"/>
    </source>
</evidence>
<dbReference type="MEROPS" id="C40.006"/>
<dbReference type="InterPro" id="IPR051202">
    <property type="entry name" value="Peptidase_C40"/>
</dbReference>
<keyword evidence="4" id="KW-0788">Thiol protease</keyword>
<dbReference type="InterPro" id="IPR038765">
    <property type="entry name" value="Papain-like_cys_pep_sf"/>
</dbReference>
<dbReference type="SUPFAM" id="SSF54001">
    <property type="entry name" value="Cysteine proteinases"/>
    <property type="match status" value="1"/>
</dbReference>
<evidence type="ECO:0000313" key="7">
    <source>
        <dbReference type="EMBL" id="ACF44659.1"/>
    </source>
</evidence>
<dbReference type="STRING" id="324925.Ppha_2476"/>
<gene>
    <name evidence="7" type="ordered locus">Ppha_2476</name>
</gene>
<organism evidence="7 8">
    <name type="scientific">Pelodictyon phaeoclathratiforme (strain DSM 5477 / BU-1)</name>
    <dbReference type="NCBI Taxonomy" id="324925"/>
    <lineage>
        <taxon>Bacteria</taxon>
        <taxon>Pseudomonadati</taxon>
        <taxon>Chlorobiota</taxon>
        <taxon>Chlorobiia</taxon>
        <taxon>Chlorobiales</taxon>
        <taxon>Chlorobiaceae</taxon>
        <taxon>Chlorobium/Pelodictyon group</taxon>
        <taxon>Pelodictyon</taxon>
    </lineage>
</organism>
<keyword evidence="3" id="KW-0378">Hydrolase</keyword>
<name>B4SF80_PELPB</name>
<evidence type="ECO:0000256" key="3">
    <source>
        <dbReference type="ARBA" id="ARBA00022801"/>
    </source>
</evidence>
<evidence type="ECO:0000256" key="1">
    <source>
        <dbReference type="ARBA" id="ARBA00007074"/>
    </source>
</evidence>
<dbReference type="GO" id="GO:0006508">
    <property type="term" value="P:proteolysis"/>
    <property type="evidence" value="ECO:0007669"/>
    <property type="project" value="UniProtKB-KW"/>
</dbReference>
<dbReference type="PROSITE" id="PS51935">
    <property type="entry name" value="NLPC_P60"/>
    <property type="match status" value="1"/>
</dbReference>
<dbReference type="Gene3D" id="3.90.1720.10">
    <property type="entry name" value="endopeptidase domain like (from Nostoc punctiforme)"/>
    <property type="match status" value="1"/>
</dbReference>
<dbReference type="KEGG" id="pph:Ppha_2476"/>
<evidence type="ECO:0000256" key="2">
    <source>
        <dbReference type="ARBA" id="ARBA00022670"/>
    </source>
</evidence>
<accession>B4SF80</accession>
<feature type="domain" description="NlpC/P60" evidence="6">
    <location>
        <begin position="68"/>
        <end position="190"/>
    </location>
</feature>
<keyword evidence="8" id="KW-1185">Reference proteome</keyword>
<feature type="chain" id="PRO_5002825896" evidence="5">
    <location>
        <begin position="44"/>
        <end position="214"/>
    </location>
</feature>
<dbReference type="EMBL" id="CP001110">
    <property type="protein sequence ID" value="ACF44659.1"/>
    <property type="molecule type" value="Genomic_DNA"/>
</dbReference>
<protein>
    <submittedName>
        <fullName evidence="7">NLP/P60 protein</fullName>
    </submittedName>
</protein>
<evidence type="ECO:0000313" key="8">
    <source>
        <dbReference type="Proteomes" id="UP000002724"/>
    </source>
</evidence>
<dbReference type="HOGENOM" id="CLU_016043_9_3_10"/>
<dbReference type="GO" id="GO:0008234">
    <property type="term" value="F:cysteine-type peptidase activity"/>
    <property type="evidence" value="ECO:0007669"/>
    <property type="project" value="UniProtKB-KW"/>
</dbReference>
<keyword evidence="2" id="KW-0645">Protease</keyword>
<sequence precursor="true">MPIQQTLSSPFRVSFPLKKITRTCRAFVFFSALAFQLTLPATAFCELSAEVPVTAQTVQPPSQPHQTFGHMKTFFNDVTKYFGTRYRWGGQTPAGFDCSGFVGFMYDKVFNMRLPRTSREMSAIGTKVDKDQLQPGDLVFFQTRGRGINHVGIFIGANTFVHSSLSRGVVEEQLKQNFYEKQFAGAVRILELSVNKLPVTAPVLSDKVETINPS</sequence>
<dbReference type="PANTHER" id="PTHR47053">
    <property type="entry name" value="MUREIN DD-ENDOPEPTIDASE MEPH-RELATED"/>
    <property type="match status" value="1"/>
</dbReference>
<evidence type="ECO:0000256" key="5">
    <source>
        <dbReference type="SAM" id="SignalP"/>
    </source>
</evidence>
<evidence type="ECO:0000256" key="4">
    <source>
        <dbReference type="ARBA" id="ARBA00022807"/>
    </source>
</evidence>
<dbReference type="Proteomes" id="UP000002724">
    <property type="component" value="Chromosome"/>
</dbReference>
<dbReference type="PANTHER" id="PTHR47053:SF1">
    <property type="entry name" value="MUREIN DD-ENDOPEPTIDASE MEPH-RELATED"/>
    <property type="match status" value="1"/>
</dbReference>